<reference evidence="2 3" key="1">
    <citation type="submission" date="2018-06" db="EMBL/GenBank/DDBJ databases">
        <title>Fusarium incarnatum-equiseti species complex species 28.</title>
        <authorList>
            <person name="Gardiner D.M."/>
        </authorList>
    </citation>
    <scope>NUCLEOTIDE SEQUENCE [LARGE SCALE GENOMIC DNA]</scope>
    <source>
        <strain evidence="2 3">FIESC_28</strain>
    </source>
</reference>
<protein>
    <submittedName>
        <fullName evidence="2">Uncharacterized protein</fullName>
    </submittedName>
</protein>
<dbReference type="GeneID" id="41995712"/>
<dbReference type="RefSeq" id="XP_031015462.1">
    <property type="nucleotide sequence ID" value="XM_031160416.1"/>
</dbReference>
<proteinExistence type="predicted"/>
<evidence type="ECO:0000313" key="3">
    <source>
        <dbReference type="Proteomes" id="UP000253153"/>
    </source>
</evidence>
<name>A0A366RL20_9HYPO</name>
<dbReference type="AlphaFoldDB" id="A0A366RL20"/>
<feature type="compositionally biased region" description="Polar residues" evidence="1">
    <location>
        <begin position="118"/>
        <end position="127"/>
    </location>
</feature>
<sequence>MELTENITRHRLLLQSLEAAILDNFDRDDVSSPKNDNTRMSPDRSCLSQDINEEIEIPESWIGEFARVKLIPETPQKKIKQKRPRDSSQPVEIEDQDVQVRIPLRSERRHKKRRTESIRSTQGTDHSGNLPGDTSVAHEWISDESPPPEPPSPEERAVTKLRPVPRGAPRSIETKGPYMIRKGVRIQSYRMPGPVPWPRTPLSNSLEYQCRDGFNEKEASLGQPKPMVTRRHSVNHQEMAFRNNRPHLLRSPSLGIANLLQDFGVLLPTGHVDGDHSK</sequence>
<comment type="caution">
    <text evidence="2">The sequence shown here is derived from an EMBL/GenBank/DDBJ whole genome shotgun (WGS) entry which is preliminary data.</text>
</comment>
<gene>
    <name evidence="2" type="ORF">FIESC28_06272</name>
</gene>
<evidence type="ECO:0000256" key="1">
    <source>
        <dbReference type="SAM" id="MobiDB-lite"/>
    </source>
</evidence>
<keyword evidence="3" id="KW-1185">Reference proteome</keyword>
<evidence type="ECO:0000313" key="2">
    <source>
        <dbReference type="EMBL" id="RBR17833.1"/>
    </source>
</evidence>
<feature type="region of interest" description="Disordered" evidence="1">
    <location>
        <begin position="76"/>
        <end position="158"/>
    </location>
</feature>
<dbReference type="Proteomes" id="UP000253153">
    <property type="component" value="Unassembled WGS sequence"/>
</dbReference>
<dbReference type="EMBL" id="QKXC01000130">
    <property type="protein sequence ID" value="RBR17833.1"/>
    <property type="molecule type" value="Genomic_DNA"/>
</dbReference>
<organism evidence="2 3">
    <name type="scientific">Fusarium coffeatum</name>
    <dbReference type="NCBI Taxonomy" id="231269"/>
    <lineage>
        <taxon>Eukaryota</taxon>
        <taxon>Fungi</taxon>
        <taxon>Dikarya</taxon>
        <taxon>Ascomycota</taxon>
        <taxon>Pezizomycotina</taxon>
        <taxon>Sordariomycetes</taxon>
        <taxon>Hypocreomycetidae</taxon>
        <taxon>Hypocreales</taxon>
        <taxon>Nectriaceae</taxon>
        <taxon>Fusarium</taxon>
        <taxon>Fusarium incarnatum-equiseti species complex</taxon>
    </lineage>
</organism>
<accession>A0A366RL20</accession>
<dbReference type="OrthoDB" id="5062305at2759"/>